<protein>
    <submittedName>
        <fullName evidence="2">Uncharacterized protein</fullName>
    </submittedName>
</protein>
<feature type="region of interest" description="Disordered" evidence="1">
    <location>
        <begin position="1"/>
        <end position="68"/>
    </location>
</feature>
<feature type="compositionally biased region" description="Acidic residues" evidence="1">
    <location>
        <begin position="41"/>
        <end position="50"/>
    </location>
</feature>
<reference evidence="2 3" key="1">
    <citation type="submission" date="2019-09" db="EMBL/GenBank/DDBJ databases">
        <title>Phylogeny of genus Pseudoclavibacter and closely related genus.</title>
        <authorList>
            <person name="Li Y."/>
        </authorList>
    </citation>
    <scope>NUCLEOTIDE SEQUENCE [LARGE SCALE GENOMIC DNA]</scope>
    <source>
        <strain evidence="2 3">EGI 60007</strain>
    </source>
</reference>
<gene>
    <name evidence="2" type="ORF">F8O04_03485</name>
</gene>
<dbReference type="EMBL" id="WBJY01000001">
    <property type="protein sequence ID" value="KAB1649344.1"/>
    <property type="molecule type" value="Genomic_DNA"/>
</dbReference>
<organism evidence="2 3">
    <name type="scientific">Pseudoclavibacter endophyticus</name>
    <dbReference type="NCBI Taxonomy" id="1778590"/>
    <lineage>
        <taxon>Bacteria</taxon>
        <taxon>Bacillati</taxon>
        <taxon>Actinomycetota</taxon>
        <taxon>Actinomycetes</taxon>
        <taxon>Micrococcales</taxon>
        <taxon>Microbacteriaceae</taxon>
        <taxon>Pseudoclavibacter</taxon>
    </lineage>
</organism>
<dbReference type="Proteomes" id="UP000431744">
    <property type="component" value="Unassembled WGS sequence"/>
</dbReference>
<evidence type="ECO:0000256" key="1">
    <source>
        <dbReference type="SAM" id="MobiDB-lite"/>
    </source>
</evidence>
<evidence type="ECO:0000313" key="3">
    <source>
        <dbReference type="Proteomes" id="UP000431744"/>
    </source>
</evidence>
<feature type="compositionally biased region" description="Basic and acidic residues" evidence="1">
    <location>
        <begin position="1"/>
        <end position="20"/>
    </location>
</feature>
<accession>A0A6H9WSM3</accession>
<proteinExistence type="predicted"/>
<name>A0A6H9WSM3_9MICO</name>
<keyword evidence="3" id="KW-1185">Reference proteome</keyword>
<sequence length="68" mass="7112">MRAADRRSTGQDDAEHRADDEQVEEVPAGGAGADASSAETVEVDPDDEASPPEPSPLNDIPGVDPRQD</sequence>
<comment type="caution">
    <text evidence="2">The sequence shown here is derived from an EMBL/GenBank/DDBJ whole genome shotgun (WGS) entry which is preliminary data.</text>
</comment>
<dbReference type="AlphaFoldDB" id="A0A6H9WSM3"/>
<dbReference type="RefSeq" id="WP_158027934.1">
    <property type="nucleotide sequence ID" value="NZ_BMHG01000001.1"/>
</dbReference>
<evidence type="ECO:0000313" key="2">
    <source>
        <dbReference type="EMBL" id="KAB1649344.1"/>
    </source>
</evidence>